<protein>
    <submittedName>
        <fullName evidence="2">Uncharacterized protein</fullName>
    </submittedName>
</protein>
<evidence type="ECO:0000313" key="3">
    <source>
        <dbReference type="Proteomes" id="UP001432146"/>
    </source>
</evidence>
<evidence type="ECO:0000256" key="1">
    <source>
        <dbReference type="SAM" id="MobiDB-lite"/>
    </source>
</evidence>
<organism evidence="2 3">
    <name type="scientific">Tetragonisca angustula</name>
    <dbReference type="NCBI Taxonomy" id="166442"/>
    <lineage>
        <taxon>Eukaryota</taxon>
        <taxon>Metazoa</taxon>
        <taxon>Ecdysozoa</taxon>
        <taxon>Arthropoda</taxon>
        <taxon>Hexapoda</taxon>
        <taxon>Insecta</taxon>
        <taxon>Pterygota</taxon>
        <taxon>Neoptera</taxon>
        <taxon>Endopterygota</taxon>
        <taxon>Hymenoptera</taxon>
        <taxon>Apocrita</taxon>
        <taxon>Aculeata</taxon>
        <taxon>Apoidea</taxon>
        <taxon>Anthophila</taxon>
        <taxon>Apidae</taxon>
        <taxon>Tetragonisca</taxon>
    </lineage>
</organism>
<sequence length="107" mass="11857">MRYSATSDASKMEFYNLSLLQVDGWETINASEEKKFSKGTEETEETEEIALATSGCPSEPNRMENLAHEAKGAKRVTSRFVRKRKTRQHRGGSLSVSGGNVVNSDTL</sequence>
<keyword evidence="3" id="KW-1185">Reference proteome</keyword>
<dbReference type="EMBL" id="JAWNGG020000015">
    <property type="protein sequence ID" value="KAK9308962.1"/>
    <property type="molecule type" value="Genomic_DNA"/>
</dbReference>
<dbReference type="Proteomes" id="UP001432146">
    <property type="component" value="Unassembled WGS sequence"/>
</dbReference>
<feature type="region of interest" description="Disordered" evidence="1">
    <location>
        <begin position="71"/>
        <end position="107"/>
    </location>
</feature>
<reference evidence="2 3" key="1">
    <citation type="submission" date="2024-05" db="EMBL/GenBank/DDBJ databases">
        <title>The nuclear and mitochondrial genome assemblies of Tetragonisca angustula (Apidae: Meliponini), a tiny yet remarkable pollinator in the Neotropics.</title>
        <authorList>
            <person name="Ferrari R."/>
            <person name="Ricardo P.C."/>
            <person name="Dias F.C."/>
            <person name="Araujo N.S."/>
            <person name="Soares D.O."/>
            <person name="Zhou Q.-S."/>
            <person name="Zhu C.-D."/>
            <person name="Coutinho L."/>
            <person name="Airas M.C."/>
            <person name="Batista T.M."/>
        </authorList>
    </citation>
    <scope>NUCLEOTIDE SEQUENCE [LARGE SCALE GENOMIC DNA]</scope>
    <source>
        <strain evidence="2">ASF017062</strain>
        <tissue evidence="2">Abdomen</tissue>
    </source>
</reference>
<dbReference type="AlphaFoldDB" id="A0AAW1AFP7"/>
<feature type="compositionally biased region" description="Basic residues" evidence="1">
    <location>
        <begin position="73"/>
        <end position="90"/>
    </location>
</feature>
<accession>A0AAW1AFP7</accession>
<name>A0AAW1AFP7_9HYME</name>
<evidence type="ECO:0000313" key="2">
    <source>
        <dbReference type="EMBL" id="KAK9308962.1"/>
    </source>
</evidence>
<gene>
    <name evidence="2" type="ORF">QLX08_001167</name>
</gene>
<comment type="caution">
    <text evidence="2">The sequence shown here is derived from an EMBL/GenBank/DDBJ whole genome shotgun (WGS) entry which is preliminary data.</text>
</comment>
<feature type="compositionally biased region" description="Low complexity" evidence="1">
    <location>
        <begin position="91"/>
        <end position="107"/>
    </location>
</feature>
<proteinExistence type="predicted"/>